<feature type="region of interest" description="Disordered" evidence="1">
    <location>
        <begin position="1"/>
        <end position="103"/>
    </location>
</feature>
<evidence type="ECO:0000256" key="1">
    <source>
        <dbReference type="SAM" id="MobiDB-lite"/>
    </source>
</evidence>
<gene>
    <name evidence="2" type="ORF">ZYGR_0B00100</name>
</gene>
<dbReference type="eggNOG" id="ENOG502SAYP">
    <property type="taxonomic scope" value="Eukaryota"/>
</dbReference>
<evidence type="ECO:0000313" key="2">
    <source>
        <dbReference type="EMBL" id="GAV46965.1"/>
    </source>
</evidence>
<dbReference type="Pfam" id="PF17242">
    <property type="entry name" value="DUF5315"/>
    <property type="match status" value="1"/>
</dbReference>
<feature type="compositionally biased region" description="Low complexity" evidence="1">
    <location>
        <begin position="298"/>
        <end position="313"/>
    </location>
</feature>
<comment type="caution">
    <text evidence="2">The sequence shown here is derived from an EMBL/GenBank/DDBJ whole genome shotgun (WGS) entry which is preliminary data.</text>
</comment>
<dbReference type="AlphaFoldDB" id="A0A1Q2ZU88"/>
<dbReference type="OrthoDB" id="4065597at2759"/>
<reference evidence="2 3" key="1">
    <citation type="submission" date="2016-08" db="EMBL/GenBank/DDBJ databases">
        <title>Draft genome sequence of allopolyploid Zygosaccharomyces rouxii.</title>
        <authorList>
            <person name="Watanabe J."/>
            <person name="Uehara K."/>
            <person name="Mogi Y."/>
            <person name="Tsukioka Y."/>
        </authorList>
    </citation>
    <scope>NUCLEOTIDE SEQUENCE [LARGE SCALE GENOMIC DNA]</scope>
    <source>
        <strain evidence="2 3">NBRC 110957</strain>
    </source>
</reference>
<organism evidence="2 3">
    <name type="scientific">Zygosaccharomyces rouxii</name>
    <dbReference type="NCBI Taxonomy" id="4956"/>
    <lineage>
        <taxon>Eukaryota</taxon>
        <taxon>Fungi</taxon>
        <taxon>Dikarya</taxon>
        <taxon>Ascomycota</taxon>
        <taxon>Saccharomycotina</taxon>
        <taxon>Saccharomycetes</taxon>
        <taxon>Saccharomycetales</taxon>
        <taxon>Saccharomycetaceae</taxon>
        <taxon>Zygosaccharomyces</taxon>
    </lineage>
</organism>
<dbReference type="EMBL" id="BDGX01000002">
    <property type="protein sequence ID" value="GAV46965.1"/>
    <property type="molecule type" value="Genomic_DNA"/>
</dbReference>
<dbReference type="Proteomes" id="UP000187013">
    <property type="component" value="Unassembled WGS sequence"/>
</dbReference>
<sequence>MRSSKTMHSTASSVRPVPTTEEEEETDTAFYRYVPRTLQQGGPFYGSVSQGKFTDSDRGGSRSGSTKHLDSGRTENTDEGHAYKTSRFRPHHVSTDEFTGPPHNLAAAFQYEDLSNGHEGDNKSGQSNSSRSMPETDAQSRNLNSDDIDIKSIHGEDHYGKLETTPIADNQDRLWTQIDALDDVKKLASSMNLYDGFPPGFEEQLSKLREAHSRLLTMMRDRDALLEEERNINGNDTESARDFGVRMDKAMSNGFSHVGGRPTGNGETNSVDPKRPGSSASAGAGAGAGASANSVLDANTSANANANASVSSTKSQKPSRREKRSTAPSMTGIDEDKYVQEMIGIIKQLRA</sequence>
<feature type="compositionally biased region" description="Polar residues" evidence="1">
    <location>
        <begin position="123"/>
        <end position="145"/>
    </location>
</feature>
<protein>
    <submittedName>
        <fullName evidence="2">Uncharacterized protein</fullName>
    </submittedName>
</protein>
<name>A0A1Q2ZU88_ZYGRO</name>
<feature type="region of interest" description="Disordered" evidence="1">
    <location>
        <begin position="115"/>
        <end position="150"/>
    </location>
</feature>
<feature type="compositionally biased region" description="Basic and acidic residues" evidence="1">
    <location>
        <begin position="67"/>
        <end position="82"/>
    </location>
</feature>
<evidence type="ECO:0000313" key="3">
    <source>
        <dbReference type="Proteomes" id="UP000187013"/>
    </source>
</evidence>
<accession>A0A1Q2ZU88</accession>
<feature type="region of interest" description="Disordered" evidence="1">
    <location>
        <begin position="251"/>
        <end position="335"/>
    </location>
</feature>
<proteinExistence type="predicted"/>
<feature type="compositionally biased region" description="Polar residues" evidence="1">
    <location>
        <begin position="1"/>
        <end position="13"/>
    </location>
</feature>